<comment type="subunit">
    <text evidence="5">Component of the eukaryotic translation initiation factor 3 (eIF-3) complex.</text>
</comment>
<protein>
    <recommendedName>
        <fullName evidence="5">Eukaryotic translation initiation factor 3 subunit G</fullName>
        <shortName evidence="5">eIF3g</shortName>
    </recommendedName>
    <alternativeName>
        <fullName evidence="5">Eukaryotic translation initiation factor 3 RNA-binding subunit</fullName>
        <shortName evidence="5">eIF-3 RNA-binding subunit</shortName>
    </alternativeName>
    <alternativeName>
        <fullName evidence="5">Eukaryotic translation initiation factor 3 subunit 4</fullName>
    </alternativeName>
</protein>
<proteinExistence type="inferred from homology"/>
<dbReference type="InterPro" id="IPR012677">
    <property type="entry name" value="Nucleotide-bd_a/b_plait_sf"/>
</dbReference>
<dbReference type="GO" id="GO:0016282">
    <property type="term" value="C:eukaryotic 43S preinitiation complex"/>
    <property type="evidence" value="ECO:0007669"/>
    <property type="project" value="UniProtKB-UniRule"/>
</dbReference>
<dbReference type="Pfam" id="PF00076">
    <property type="entry name" value="RRM_1"/>
    <property type="match status" value="1"/>
</dbReference>
<evidence type="ECO:0000313" key="9">
    <source>
        <dbReference type="EMBL" id="ESO04939.1"/>
    </source>
</evidence>
<comment type="function">
    <text evidence="5">RNA-binding component of the eukaryotic translation initiation factor 3 (eIF-3) complex, which is involved in protein synthesis of a specialized repertoire of mRNAs and, together with other initiation factors, stimulates binding of mRNA and methionyl-tRNAi to the 40S ribosome. The eIF-3 complex specifically targets and initiates translation of a subset of mRNAs involved in cell proliferation. This subunit can bind 18S rRNA.</text>
</comment>
<dbReference type="GeneID" id="20210177"/>
<dbReference type="GO" id="GO:0033290">
    <property type="term" value="C:eukaryotic 48S preinitiation complex"/>
    <property type="evidence" value="ECO:0007669"/>
    <property type="project" value="UniProtKB-UniRule"/>
</dbReference>
<feature type="compositionally biased region" description="Low complexity" evidence="7">
    <location>
        <begin position="169"/>
        <end position="192"/>
    </location>
</feature>
<evidence type="ECO:0000256" key="6">
    <source>
        <dbReference type="PROSITE-ProRule" id="PRU00176"/>
    </source>
</evidence>
<dbReference type="RefSeq" id="XP_009016872.1">
    <property type="nucleotide sequence ID" value="XM_009018624.1"/>
</dbReference>
<evidence type="ECO:0000313" key="10">
    <source>
        <dbReference type="EnsemblMetazoa" id="HelroP185530"/>
    </source>
</evidence>
<reference evidence="9 11" key="2">
    <citation type="journal article" date="2013" name="Nature">
        <title>Insights into bilaterian evolution from three spiralian genomes.</title>
        <authorList>
            <person name="Simakov O."/>
            <person name="Marletaz F."/>
            <person name="Cho S.J."/>
            <person name="Edsinger-Gonzales E."/>
            <person name="Havlak P."/>
            <person name="Hellsten U."/>
            <person name="Kuo D.H."/>
            <person name="Larsson T."/>
            <person name="Lv J."/>
            <person name="Arendt D."/>
            <person name="Savage R."/>
            <person name="Osoegawa K."/>
            <person name="de Jong P."/>
            <person name="Grimwood J."/>
            <person name="Chapman J.A."/>
            <person name="Shapiro H."/>
            <person name="Aerts A."/>
            <person name="Otillar R.P."/>
            <person name="Terry A.Y."/>
            <person name="Boore J.L."/>
            <person name="Grigoriev I.V."/>
            <person name="Lindberg D.R."/>
            <person name="Seaver E.C."/>
            <person name="Weisblat D.A."/>
            <person name="Putnam N.H."/>
            <person name="Rokhsar D.S."/>
        </authorList>
    </citation>
    <scope>NUCLEOTIDE SEQUENCE</scope>
</reference>
<evidence type="ECO:0000259" key="8">
    <source>
        <dbReference type="PROSITE" id="PS50102"/>
    </source>
</evidence>
<dbReference type="InterPro" id="IPR034240">
    <property type="entry name" value="eIF3G_RRM"/>
</dbReference>
<evidence type="ECO:0000256" key="2">
    <source>
        <dbReference type="ARBA" id="ARBA00022540"/>
    </source>
</evidence>
<dbReference type="GO" id="GO:0001732">
    <property type="term" value="P:formation of cytoplasmic translation initiation complex"/>
    <property type="evidence" value="ECO:0007669"/>
    <property type="project" value="UniProtKB-UniRule"/>
</dbReference>
<dbReference type="CDD" id="cd12933">
    <property type="entry name" value="eIF3G"/>
    <property type="match status" value="1"/>
</dbReference>
<keyword evidence="4 5" id="KW-0648">Protein biosynthesis</keyword>
<dbReference type="PANTHER" id="PTHR10352">
    <property type="entry name" value="EUKARYOTIC TRANSLATION INITIATION FACTOR 3 SUBUNIT G"/>
    <property type="match status" value="1"/>
</dbReference>
<evidence type="ECO:0000256" key="7">
    <source>
        <dbReference type="SAM" id="MobiDB-lite"/>
    </source>
</evidence>
<dbReference type="OMA" id="ICQGDHF"/>
<dbReference type="GO" id="GO:0005852">
    <property type="term" value="C:eukaryotic translation initiation factor 3 complex"/>
    <property type="evidence" value="ECO:0007669"/>
    <property type="project" value="UniProtKB-UniRule"/>
</dbReference>
<sequence>MPSKDQTDVKPSWAEQVELGDEGGILSPTDTLPPPTETFDEKTGVKKVIEYKINDDGKKVKVIKTYKVETYKVSKTIAKRKTWKKFGDAKNDPPGPNPANTVISEDIFLQFVHAKELTEPEDDPLSRLKGKMVSCRICKGDHWTTKCPYKERLAPLQETLEGKKTEDTPQQAPAGAGPSSQAPSGPGAKPGKYVPPSLREGGNKKGDSMSVRGRGDDSATIRVTNLSEDTRESDLQDLFRPFGQISRIFLAKDKLSGQSKGFAFINFHHKEDAARAIAGVSGFGYDHLILNVEWAKPSPN</sequence>
<dbReference type="EMBL" id="AMQM01003986">
    <property type="status" value="NOT_ANNOTATED_CDS"/>
    <property type="molecule type" value="Genomic_DNA"/>
</dbReference>
<dbReference type="SMART" id="SM00360">
    <property type="entry name" value="RRM"/>
    <property type="match status" value="1"/>
</dbReference>
<gene>
    <name evidence="10" type="primary">20210177</name>
    <name evidence="9" type="ORF">HELRODRAFT_185530</name>
</gene>
<dbReference type="CDD" id="cd12408">
    <property type="entry name" value="RRM_eIF3G_like"/>
    <property type="match status" value="1"/>
</dbReference>
<dbReference type="FunCoup" id="T1FMX8">
    <property type="interactions" value="1516"/>
</dbReference>
<organism evidence="10 11">
    <name type="scientific">Helobdella robusta</name>
    <name type="common">Californian leech</name>
    <dbReference type="NCBI Taxonomy" id="6412"/>
    <lineage>
        <taxon>Eukaryota</taxon>
        <taxon>Metazoa</taxon>
        <taxon>Spiralia</taxon>
        <taxon>Lophotrochozoa</taxon>
        <taxon>Annelida</taxon>
        <taxon>Clitellata</taxon>
        <taxon>Hirudinea</taxon>
        <taxon>Rhynchobdellida</taxon>
        <taxon>Glossiphoniidae</taxon>
        <taxon>Helobdella</taxon>
    </lineage>
</organism>
<evidence type="ECO:0000256" key="4">
    <source>
        <dbReference type="ARBA" id="ARBA00022917"/>
    </source>
</evidence>
<dbReference type="HAMAP" id="MF_03006">
    <property type="entry name" value="eIF3g"/>
    <property type="match status" value="1"/>
</dbReference>
<dbReference type="GO" id="GO:0003743">
    <property type="term" value="F:translation initiation factor activity"/>
    <property type="evidence" value="ECO:0007669"/>
    <property type="project" value="UniProtKB-UniRule"/>
</dbReference>
<reference evidence="11" key="1">
    <citation type="submission" date="2012-12" db="EMBL/GenBank/DDBJ databases">
        <authorList>
            <person name="Hellsten U."/>
            <person name="Grimwood J."/>
            <person name="Chapman J.A."/>
            <person name="Shapiro H."/>
            <person name="Aerts A."/>
            <person name="Otillar R.P."/>
            <person name="Terry A.Y."/>
            <person name="Boore J.L."/>
            <person name="Simakov O."/>
            <person name="Marletaz F."/>
            <person name="Cho S.-J."/>
            <person name="Edsinger-Gonzales E."/>
            <person name="Havlak P."/>
            <person name="Kuo D.-H."/>
            <person name="Larsson T."/>
            <person name="Lv J."/>
            <person name="Arendt D."/>
            <person name="Savage R."/>
            <person name="Osoegawa K."/>
            <person name="de Jong P."/>
            <person name="Lindberg D.R."/>
            <person name="Seaver E.C."/>
            <person name="Weisblat D.A."/>
            <person name="Putnam N.H."/>
            <person name="Grigoriev I.V."/>
            <person name="Rokhsar D.S."/>
        </authorList>
    </citation>
    <scope>NUCLEOTIDE SEQUENCE</scope>
</reference>
<dbReference type="PIRSF" id="PIRSF037949">
    <property type="entry name" value="Transl_init_eIF-3_RNA-bind"/>
    <property type="match status" value="1"/>
</dbReference>
<feature type="region of interest" description="Disordered" evidence="7">
    <location>
        <begin position="1"/>
        <end position="39"/>
    </location>
</feature>
<comment type="subcellular location">
    <subcellularLocation>
        <location evidence="5">Cytoplasm</location>
    </subcellularLocation>
</comment>
<evidence type="ECO:0000256" key="3">
    <source>
        <dbReference type="ARBA" id="ARBA00022884"/>
    </source>
</evidence>
<dbReference type="EnsemblMetazoa" id="HelroT185530">
    <property type="protein sequence ID" value="HelroP185530"/>
    <property type="gene ID" value="HelroG185530"/>
</dbReference>
<name>T1FMX8_HELRO</name>
<dbReference type="Proteomes" id="UP000015101">
    <property type="component" value="Unassembled WGS sequence"/>
</dbReference>
<dbReference type="eggNOG" id="KOG0122">
    <property type="taxonomic scope" value="Eukaryota"/>
</dbReference>
<keyword evidence="3 6" id="KW-0694">RNA-binding</keyword>
<dbReference type="InterPro" id="IPR017334">
    <property type="entry name" value="eIF3_g"/>
</dbReference>
<evidence type="ECO:0000313" key="11">
    <source>
        <dbReference type="Proteomes" id="UP000015101"/>
    </source>
</evidence>
<evidence type="ECO:0000256" key="1">
    <source>
        <dbReference type="ARBA" id="ARBA00022490"/>
    </source>
</evidence>
<reference evidence="10" key="3">
    <citation type="submission" date="2015-06" db="UniProtKB">
        <authorList>
            <consortium name="EnsemblMetazoa"/>
        </authorList>
    </citation>
    <scope>IDENTIFICATION</scope>
</reference>
<dbReference type="STRING" id="6412.T1FMX8"/>
<dbReference type="InParanoid" id="T1FMX8"/>
<dbReference type="InterPro" id="IPR000504">
    <property type="entry name" value="RRM_dom"/>
</dbReference>
<dbReference type="FunFam" id="3.30.70.330:FF:000893">
    <property type="entry name" value="Eukaryotic translation initiation factor 3 subunit G"/>
    <property type="match status" value="1"/>
</dbReference>
<dbReference type="Pfam" id="PF12353">
    <property type="entry name" value="eIF3g"/>
    <property type="match status" value="1"/>
</dbReference>
<feature type="region of interest" description="Disordered" evidence="7">
    <location>
        <begin position="162"/>
        <end position="225"/>
    </location>
</feature>
<dbReference type="Gene3D" id="3.30.70.330">
    <property type="match status" value="1"/>
</dbReference>
<dbReference type="EMBL" id="KB096411">
    <property type="protein sequence ID" value="ESO04939.1"/>
    <property type="molecule type" value="Genomic_DNA"/>
</dbReference>
<accession>T1FMX8</accession>
<dbReference type="InterPro" id="IPR035979">
    <property type="entry name" value="RBD_domain_sf"/>
</dbReference>
<dbReference type="PROSITE" id="PS50102">
    <property type="entry name" value="RRM"/>
    <property type="match status" value="1"/>
</dbReference>
<feature type="compositionally biased region" description="Basic and acidic residues" evidence="7">
    <location>
        <begin position="201"/>
        <end position="219"/>
    </location>
</feature>
<dbReference type="AlphaFoldDB" id="T1FMX8"/>
<dbReference type="CTD" id="20210177"/>
<comment type="similarity">
    <text evidence="5">Belongs to the eIF-3 subunit G family.</text>
</comment>
<dbReference type="HOGENOM" id="CLU_034595_0_0_1"/>
<dbReference type="InterPro" id="IPR024675">
    <property type="entry name" value="eIF3g_N"/>
</dbReference>
<keyword evidence="11" id="KW-1185">Reference proteome</keyword>
<dbReference type="OrthoDB" id="1749473at2759"/>
<dbReference type="SUPFAM" id="SSF54928">
    <property type="entry name" value="RNA-binding domain, RBD"/>
    <property type="match status" value="1"/>
</dbReference>
<keyword evidence="1 5" id="KW-0963">Cytoplasm</keyword>
<keyword evidence="2 5" id="KW-0396">Initiation factor</keyword>
<evidence type="ECO:0000256" key="5">
    <source>
        <dbReference type="HAMAP-Rule" id="MF_03006"/>
    </source>
</evidence>
<feature type="domain" description="RRM" evidence="8">
    <location>
        <begin position="219"/>
        <end position="297"/>
    </location>
</feature>
<dbReference type="GO" id="GO:0003723">
    <property type="term" value="F:RNA binding"/>
    <property type="evidence" value="ECO:0007669"/>
    <property type="project" value="UniProtKB-UniRule"/>
</dbReference>
<dbReference type="KEGG" id="hro:HELRODRAFT_185530"/>